<keyword evidence="3" id="KW-0597">Phosphoprotein</keyword>
<dbReference type="InterPro" id="IPR029016">
    <property type="entry name" value="GAF-like_dom_sf"/>
</dbReference>
<dbReference type="Gene3D" id="1.10.287.130">
    <property type="match status" value="1"/>
</dbReference>
<dbReference type="PRINTS" id="PR00344">
    <property type="entry name" value="BCTRLSENSOR"/>
</dbReference>
<evidence type="ECO:0000256" key="5">
    <source>
        <dbReference type="ARBA" id="ARBA00022777"/>
    </source>
</evidence>
<dbReference type="PROSITE" id="PS50011">
    <property type="entry name" value="PROTEIN_KINASE_DOM"/>
    <property type="match status" value="1"/>
</dbReference>
<dbReference type="SMART" id="SM00388">
    <property type="entry name" value="HisKA"/>
    <property type="match status" value="1"/>
</dbReference>
<dbReference type="InterPro" id="IPR003018">
    <property type="entry name" value="GAF"/>
</dbReference>
<dbReference type="GO" id="GO:0005524">
    <property type="term" value="F:ATP binding"/>
    <property type="evidence" value="ECO:0007669"/>
    <property type="project" value="InterPro"/>
</dbReference>
<dbReference type="CDD" id="cd00082">
    <property type="entry name" value="HisKA"/>
    <property type="match status" value="1"/>
</dbReference>
<dbReference type="Pfam" id="PF00512">
    <property type="entry name" value="HisKA"/>
    <property type="match status" value="1"/>
</dbReference>
<dbReference type="InterPro" id="IPR036890">
    <property type="entry name" value="HATPase_C_sf"/>
</dbReference>
<keyword evidence="4" id="KW-0808">Transferase</keyword>
<dbReference type="InterPro" id="IPR011009">
    <property type="entry name" value="Kinase-like_dom_sf"/>
</dbReference>
<dbReference type="EC" id="2.7.13.3" evidence="2"/>
<gene>
    <name evidence="10" type="ORF">KEG57_38275</name>
</gene>
<dbReference type="InterPro" id="IPR053159">
    <property type="entry name" value="Hybrid_Histidine_Kinase"/>
</dbReference>
<proteinExistence type="predicted"/>
<sequence>MYTLTETLSDHDGVAVYRGRRDADQRPVVIKMLDPRRCRPRDLERLKNEYEIGRTLDIPAVAKPLALESLEGSPALVTEDAGSVSLLHLLGAPMGVPRFLPLAVAIAQAVAEIHAQSIIHKDLKPANILVHPATGAVQIADLGIASRLPRELRSAQPLRLIEGSLPYLSPEQTGRMNRAIDNRSDLYSLGVTFYQMLTGRLPFQATDSLEWVHCHIARSPAPPAELVPSVPEVLSRIVMKLLAKGAEERYQSAAGLRHDLARCLASWQSTSRLEPFPLGQRDMGDRFRIPEKLHGRDEELAALLGAFRRVVAEGTPEFVLVSGYAGVGKSSLVHELDKPVFREQGMLVSGKFDQYKRDIPYATIAQAFRDLVSELLAQTDEQIEAFRQRLRAALGVNGQLIVDVIPQIELVIGRQPPVPVLPLVEAQNRFHMVFQKLVSVFARADHPVVVFLDDLQWADSASLDLLTHLVTHPDTRYFLLIGAYRDNEVDPSHPLMRMQGEVRRSGVAVRDLVLAPLSEAHMADLVADIVHRRPEEVASLARLVHEKTGGNPFFAIQFLTTLHQEHLITFDPRLASWSWDVHKIQAKNFSDGVVDLMVGKLRRLAATTQDAMKLAACVGNIAETRVLSMIDGRSESELHGALWEAVHEGLVLRRDDTYEFLHDRVQEAAYSLIPEEERALVHLRIGRLLVAHVSKEELEGRIFDITNQLNLGASLLASRDEKDRVAQLNLIAGRKAKASTAYLSAIKYLSAGIALLAPDGWETQYELTFRLHLERAECEFVSGGFAAAEGLLSVILGHARTNRDRAAATSVKVYLHAAQNQHGKAVAAAIAGLGPFGIELVPHPSRDQVDQAYGRIWQRLGERQIEDLIDLPPMTDADASAALDILVAINSPALNTDNNLVCLTACHAVNVSLQHGNAAGSSFAYGFFGMLLGPEFGQYRLGFRFGKLAYDLVQKRGSTGYEAPVLLECFLLSYWAQPAATRRALADRAFATALEVGDLTFAWYAARALVTFLLVKGEPLEDVSRECERALSFARKAKFEGGDVVVRQRLIENLRGRTDHFGSFNGAGFDEVAYEAFLGEHETTMAIVACWYYVWKTQARFMAGDDEGAALAARKARALLWSGPSFEEASECHYYGALSLAARYHETTPAEQAEAMATLRADQERFRVWADNCPESFLHKHALVSAEIARVEGQDQEAMRLYEQAIRAARENGFVQNEGISWELAARFYRDRGFVIADTYLREARSCYIRWGAEGKVRSLDRSYPHLPESRSIAPTATLAVRAEQIDLLAVVKASQTISGEIVQEKLIDTLLRVVLELGGAQKAYLLISRGGALWIEAEATLDAGGARARMLSPLLAESSELVPASIVQYVRRTKERRILDDASAEAGRFSSDEYIVRRAPRSILCLPILRTGEVFGLLYLENNLVPGAFTAERLCALELVASQAAISLENARLLSSEQTARQAAEQHERRSAFFAEASESLGASLEYEQVLRCLAELCVRGLADWCVIDIIDNGRIRRVSGIHRDPAKQPLLEELQRRYPPFPGSPHPAARVIRSGAPLLFSKITDATLRASTVDAEHFRILRALGPKSGMHVPLVARGQIAGAVTLVSADPARPYGAADLGMAEELSHRAAIAMDNARLYRATQEAVRMRDEFLAVASHELRTPMTSLGLSLQSLLRSIQSDKPTDRKATEDLIQRACRQSDRMNRLIDELLDVSRFDSGQVALETTEVDLSALVKEVVARFELDLQRSRCPVTIHGDAPVIGVWDRSRLEQVVTNLLGNAIKFGGGKPITIVVRKEAGSTSLMVSDQGIGIAPDQQTRIFERFGRAVSARHYGGLGLGLYICRRIAEAHGGSIRVESAQGMGSTFVVELPGGM</sequence>
<name>A0A9X3XE78_9BACT</name>
<dbReference type="Pfam" id="PF02518">
    <property type="entry name" value="HATPase_c"/>
    <property type="match status" value="1"/>
</dbReference>
<dbReference type="InterPro" id="IPR000719">
    <property type="entry name" value="Prot_kinase_dom"/>
</dbReference>
<dbReference type="CDD" id="cd00075">
    <property type="entry name" value="HATPase"/>
    <property type="match status" value="1"/>
</dbReference>
<evidence type="ECO:0000256" key="3">
    <source>
        <dbReference type="ARBA" id="ARBA00022553"/>
    </source>
</evidence>
<dbReference type="SUPFAM" id="SSF55781">
    <property type="entry name" value="GAF domain-like"/>
    <property type="match status" value="2"/>
</dbReference>
<evidence type="ECO:0000256" key="1">
    <source>
        <dbReference type="ARBA" id="ARBA00000085"/>
    </source>
</evidence>
<evidence type="ECO:0000256" key="4">
    <source>
        <dbReference type="ARBA" id="ARBA00022679"/>
    </source>
</evidence>
<dbReference type="Pfam" id="PF01590">
    <property type="entry name" value="GAF"/>
    <property type="match status" value="1"/>
</dbReference>
<keyword evidence="6" id="KW-0902">Two-component regulatory system</keyword>
<keyword evidence="7" id="KW-0472">Membrane</keyword>
<evidence type="ECO:0000313" key="11">
    <source>
        <dbReference type="Proteomes" id="UP001151081"/>
    </source>
</evidence>
<evidence type="ECO:0000256" key="7">
    <source>
        <dbReference type="ARBA" id="ARBA00023136"/>
    </source>
</evidence>
<dbReference type="SUPFAM" id="SSF55874">
    <property type="entry name" value="ATPase domain of HSP90 chaperone/DNA topoisomerase II/histidine kinase"/>
    <property type="match status" value="1"/>
</dbReference>
<dbReference type="InterPro" id="IPR005467">
    <property type="entry name" value="His_kinase_dom"/>
</dbReference>
<accession>A0A9X3XE78</accession>
<comment type="catalytic activity">
    <reaction evidence="1">
        <text>ATP + protein L-histidine = ADP + protein N-phospho-L-histidine.</text>
        <dbReference type="EC" id="2.7.13.3"/>
    </reaction>
</comment>
<dbReference type="InterPro" id="IPR027417">
    <property type="entry name" value="P-loop_NTPase"/>
</dbReference>
<dbReference type="Pfam" id="PF13191">
    <property type="entry name" value="AAA_16"/>
    <property type="match status" value="1"/>
</dbReference>
<dbReference type="FunFam" id="3.30.565.10:FF:000006">
    <property type="entry name" value="Sensor histidine kinase WalK"/>
    <property type="match status" value="1"/>
</dbReference>
<dbReference type="PROSITE" id="PS50109">
    <property type="entry name" value="HIS_KIN"/>
    <property type="match status" value="1"/>
</dbReference>
<dbReference type="InterPro" id="IPR008271">
    <property type="entry name" value="Ser/Thr_kinase_AS"/>
</dbReference>
<evidence type="ECO:0000259" key="9">
    <source>
        <dbReference type="PROSITE" id="PS50109"/>
    </source>
</evidence>
<dbReference type="SUPFAM" id="SSF52540">
    <property type="entry name" value="P-loop containing nucleoside triphosphate hydrolases"/>
    <property type="match status" value="1"/>
</dbReference>
<dbReference type="Pfam" id="PF13185">
    <property type="entry name" value="GAF_2"/>
    <property type="match status" value="1"/>
</dbReference>
<dbReference type="RefSeq" id="WP_272424473.1">
    <property type="nucleotide sequence ID" value="NZ_JAGTJJ010000038.1"/>
</dbReference>
<dbReference type="Pfam" id="PF00069">
    <property type="entry name" value="Pkinase"/>
    <property type="match status" value="1"/>
</dbReference>
<dbReference type="FunFam" id="3.30.450.40:FF:000035">
    <property type="entry name" value="PAS sensor protein"/>
    <property type="match status" value="1"/>
</dbReference>
<dbReference type="EMBL" id="JAGTJJ010000038">
    <property type="protein sequence ID" value="MDC3986386.1"/>
    <property type="molecule type" value="Genomic_DNA"/>
</dbReference>
<keyword evidence="11" id="KW-1185">Reference proteome</keyword>
<keyword evidence="5" id="KW-0418">Kinase</keyword>
<dbReference type="InterPro" id="IPR004358">
    <property type="entry name" value="Sig_transdc_His_kin-like_C"/>
</dbReference>
<dbReference type="Gene3D" id="3.30.565.10">
    <property type="entry name" value="Histidine kinase-like ATPase, C-terminal domain"/>
    <property type="match status" value="1"/>
</dbReference>
<dbReference type="InterPro" id="IPR003661">
    <property type="entry name" value="HisK_dim/P_dom"/>
</dbReference>
<dbReference type="Gene3D" id="1.10.510.10">
    <property type="entry name" value="Transferase(Phosphotransferase) domain 1"/>
    <property type="match status" value="1"/>
</dbReference>
<dbReference type="SUPFAM" id="SSF47384">
    <property type="entry name" value="Homodimeric domain of signal transducing histidine kinase"/>
    <property type="match status" value="1"/>
</dbReference>
<reference evidence="10 11" key="1">
    <citation type="submission" date="2021-04" db="EMBL/GenBank/DDBJ databases">
        <title>Genome analysis of Polyangium sp.</title>
        <authorList>
            <person name="Li Y."/>
            <person name="Wang J."/>
        </authorList>
    </citation>
    <scope>NUCLEOTIDE SEQUENCE [LARGE SCALE GENOMIC DNA]</scope>
    <source>
        <strain evidence="10 11">SDU14</strain>
    </source>
</reference>
<organism evidence="10 11">
    <name type="scientific">Polyangium jinanense</name>
    <dbReference type="NCBI Taxonomy" id="2829994"/>
    <lineage>
        <taxon>Bacteria</taxon>
        <taxon>Pseudomonadati</taxon>
        <taxon>Myxococcota</taxon>
        <taxon>Polyangia</taxon>
        <taxon>Polyangiales</taxon>
        <taxon>Polyangiaceae</taxon>
        <taxon>Polyangium</taxon>
    </lineage>
</organism>
<dbReference type="Gene3D" id="3.40.50.300">
    <property type="entry name" value="P-loop containing nucleotide triphosphate hydrolases"/>
    <property type="match status" value="1"/>
</dbReference>
<dbReference type="Gene3D" id="3.30.450.40">
    <property type="match status" value="2"/>
</dbReference>
<dbReference type="FunFam" id="1.10.287.130:FF:000001">
    <property type="entry name" value="Two-component sensor histidine kinase"/>
    <property type="match status" value="1"/>
</dbReference>
<dbReference type="CDD" id="cd14014">
    <property type="entry name" value="STKc_PknB_like"/>
    <property type="match status" value="1"/>
</dbReference>
<dbReference type="InterPro" id="IPR036097">
    <property type="entry name" value="HisK_dim/P_sf"/>
</dbReference>
<dbReference type="SMART" id="SM00387">
    <property type="entry name" value="HATPase_c"/>
    <property type="match status" value="1"/>
</dbReference>
<protein>
    <recommendedName>
        <fullName evidence="2">histidine kinase</fullName>
        <ecNumber evidence="2">2.7.13.3</ecNumber>
    </recommendedName>
</protein>
<feature type="domain" description="Protein kinase" evidence="8">
    <location>
        <begin position="2"/>
        <end position="261"/>
    </location>
</feature>
<dbReference type="InterPro" id="IPR041664">
    <property type="entry name" value="AAA_16"/>
</dbReference>
<dbReference type="Proteomes" id="UP001151081">
    <property type="component" value="Unassembled WGS sequence"/>
</dbReference>
<dbReference type="SMART" id="SM00065">
    <property type="entry name" value="GAF"/>
    <property type="match status" value="2"/>
</dbReference>
<evidence type="ECO:0000256" key="2">
    <source>
        <dbReference type="ARBA" id="ARBA00012438"/>
    </source>
</evidence>
<evidence type="ECO:0000256" key="6">
    <source>
        <dbReference type="ARBA" id="ARBA00023012"/>
    </source>
</evidence>
<comment type="caution">
    <text evidence="10">The sequence shown here is derived from an EMBL/GenBank/DDBJ whole genome shotgun (WGS) entry which is preliminary data.</text>
</comment>
<dbReference type="SMART" id="SM00220">
    <property type="entry name" value="S_TKc"/>
    <property type="match status" value="1"/>
</dbReference>
<dbReference type="InterPro" id="IPR003594">
    <property type="entry name" value="HATPase_dom"/>
</dbReference>
<dbReference type="PANTHER" id="PTHR43642:SF1">
    <property type="entry name" value="HYBRID SIGNAL TRANSDUCTION HISTIDINE KINASE G"/>
    <property type="match status" value="1"/>
</dbReference>
<feature type="domain" description="Histidine kinase" evidence="9">
    <location>
        <begin position="1658"/>
        <end position="1876"/>
    </location>
</feature>
<dbReference type="GO" id="GO:0000155">
    <property type="term" value="F:phosphorelay sensor kinase activity"/>
    <property type="evidence" value="ECO:0007669"/>
    <property type="project" value="InterPro"/>
</dbReference>
<evidence type="ECO:0000313" key="10">
    <source>
        <dbReference type="EMBL" id="MDC3986386.1"/>
    </source>
</evidence>
<evidence type="ECO:0000259" key="8">
    <source>
        <dbReference type="PROSITE" id="PS50011"/>
    </source>
</evidence>
<dbReference type="SUPFAM" id="SSF56112">
    <property type="entry name" value="Protein kinase-like (PK-like)"/>
    <property type="match status" value="1"/>
</dbReference>
<dbReference type="PROSITE" id="PS00108">
    <property type="entry name" value="PROTEIN_KINASE_ST"/>
    <property type="match status" value="1"/>
</dbReference>
<dbReference type="PANTHER" id="PTHR43642">
    <property type="entry name" value="HYBRID SIGNAL TRANSDUCTION HISTIDINE KINASE G"/>
    <property type="match status" value="1"/>
</dbReference>